<dbReference type="AlphaFoldDB" id="A0AAX2JFC3"/>
<proteinExistence type="predicted"/>
<dbReference type="KEGG" id="ful:C4N20_07080"/>
<dbReference type="EMBL" id="LS483487">
    <property type="protein sequence ID" value="SQJ17225.1"/>
    <property type="molecule type" value="Genomic_DNA"/>
</dbReference>
<accession>A0AAX2JFC3</accession>
<sequence>MKIFKYFFLFCLLFKFSYGVYQNTNSEKMKAESEVALKGLIIEMKGIEEEVPTKIELTFSQEGTDVELVFNHDNVELSSDGNSLVNIGISKGGGENSKSVFNITFKSKKLKDSEIELLKSGKSILEDTPNNEEMKIIRLTAIYR</sequence>
<gene>
    <name evidence="1" type="ORF">NCTC12112_03307</name>
</gene>
<evidence type="ECO:0000313" key="2">
    <source>
        <dbReference type="Proteomes" id="UP000249008"/>
    </source>
</evidence>
<evidence type="ECO:0000313" key="1">
    <source>
        <dbReference type="EMBL" id="SQJ17225.1"/>
    </source>
</evidence>
<reference evidence="1 2" key="1">
    <citation type="submission" date="2018-06" db="EMBL/GenBank/DDBJ databases">
        <authorList>
            <consortium name="Pathogen Informatics"/>
            <person name="Doyle S."/>
        </authorList>
    </citation>
    <scope>NUCLEOTIDE SEQUENCE [LARGE SCALE GENOMIC DNA]</scope>
    <source>
        <strain evidence="1 2">NCTC12112</strain>
    </source>
</reference>
<dbReference type="Proteomes" id="UP000249008">
    <property type="component" value="Chromosome 1"/>
</dbReference>
<name>A0AAX2JFC3_9FUSO</name>
<organism evidence="1 2">
    <name type="scientific">Fusobacterium ulcerans</name>
    <dbReference type="NCBI Taxonomy" id="861"/>
    <lineage>
        <taxon>Bacteria</taxon>
        <taxon>Fusobacteriati</taxon>
        <taxon>Fusobacteriota</taxon>
        <taxon>Fusobacteriia</taxon>
        <taxon>Fusobacteriales</taxon>
        <taxon>Fusobacteriaceae</taxon>
        <taxon>Fusobacterium</taxon>
    </lineage>
</organism>
<dbReference type="RefSeq" id="WP_005982542.1">
    <property type="nucleotide sequence ID" value="NZ_CABKNW010000008.1"/>
</dbReference>
<protein>
    <submittedName>
        <fullName evidence="1">Uncharacterized protein</fullName>
    </submittedName>
</protein>
<dbReference type="GeneID" id="78454565"/>